<evidence type="ECO:0000256" key="3">
    <source>
        <dbReference type="ARBA" id="ARBA00022989"/>
    </source>
</evidence>
<dbReference type="EMBL" id="CP071060">
    <property type="protein sequence ID" value="QSI75723.1"/>
    <property type="molecule type" value="Genomic_DNA"/>
</dbReference>
<feature type="transmembrane region" description="Helical" evidence="5">
    <location>
        <begin position="36"/>
        <end position="60"/>
    </location>
</feature>
<feature type="transmembrane region" description="Helical" evidence="5">
    <location>
        <begin position="97"/>
        <end position="117"/>
    </location>
</feature>
<dbReference type="InterPro" id="IPR051788">
    <property type="entry name" value="MFS_Transporter"/>
</dbReference>
<feature type="transmembrane region" description="Helical" evidence="5">
    <location>
        <begin position="243"/>
        <end position="260"/>
    </location>
</feature>
<evidence type="ECO:0000313" key="7">
    <source>
        <dbReference type="Proteomes" id="UP000663570"/>
    </source>
</evidence>
<feature type="transmembrane region" description="Helical" evidence="5">
    <location>
        <begin position="205"/>
        <end position="223"/>
    </location>
</feature>
<evidence type="ECO:0000256" key="5">
    <source>
        <dbReference type="SAM" id="Phobius"/>
    </source>
</evidence>
<dbReference type="InterPro" id="IPR011701">
    <property type="entry name" value="MFS"/>
</dbReference>
<reference evidence="6 7" key="1">
    <citation type="submission" date="2021-02" db="EMBL/GenBank/DDBJ databases">
        <title>Niveibacterium changnyeongensis HC41.</title>
        <authorList>
            <person name="Kang M."/>
        </authorList>
    </citation>
    <scope>NUCLEOTIDE SEQUENCE [LARGE SCALE GENOMIC DNA]</scope>
    <source>
        <strain evidence="6 7">HC41</strain>
    </source>
</reference>
<feature type="transmembrane region" description="Helical" evidence="5">
    <location>
        <begin position="354"/>
        <end position="374"/>
    </location>
</feature>
<evidence type="ECO:0000256" key="1">
    <source>
        <dbReference type="ARBA" id="ARBA00004141"/>
    </source>
</evidence>
<keyword evidence="7" id="KW-1185">Reference proteome</keyword>
<dbReference type="PANTHER" id="PTHR23514">
    <property type="entry name" value="BYPASS OF STOP CODON PROTEIN 6"/>
    <property type="match status" value="1"/>
</dbReference>
<feature type="transmembrane region" description="Helical" evidence="5">
    <location>
        <begin position="165"/>
        <end position="184"/>
    </location>
</feature>
<keyword evidence="2 5" id="KW-0812">Transmembrane</keyword>
<feature type="transmembrane region" description="Helical" evidence="5">
    <location>
        <begin position="297"/>
        <end position="318"/>
    </location>
</feature>
<evidence type="ECO:0000256" key="2">
    <source>
        <dbReference type="ARBA" id="ARBA00022692"/>
    </source>
</evidence>
<feature type="transmembrane region" description="Helical" evidence="5">
    <location>
        <begin position="138"/>
        <end position="159"/>
    </location>
</feature>
<dbReference type="Pfam" id="PF07690">
    <property type="entry name" value="MFS_1"/>
    <property type="match status" value="1"/>
</dbReference>
<organism evidence="6 7">
    <name type="scientific">Niveibacterium microcysteis</name>
    <dbReference type="NCBI Taxonomy" id="2811415"/>
    <lineage>
        <taxon>Bacteria</taxon>
        <taxon>Pseudomonadati</taxon>
        <taxon>Pseudomonadota</taxon>
        <taxon>Betaproteobacteria</taxon>
        <taxon>Rhodocyclales</taxon>
        <taxon>Rhodocyclaceae</taxon>
        <taxon>Niveibacterium</taxon>
    </lineage>
</organism>
<keyword evidence="4 5" id="KW-0472">Membrane</keyword>
<dbReference type="Proteomes" id="UP000663570">
    <property type="component" value="Chromosome"/>
</dbReference>
<gene>
    <name evidence="6" type="ORF">JY500_14635</name>
</gene>
<dbReference type="PANTHER" id="PTHR23514:SF13">
    <property type="entry name" value="INNER MEMBRANE PROTEIN YBJJ"/>
    <property type="match status" value="1"/>
</dbReference>
<sequence length="389" mass="39496">MARITPVAARIATKAHFFVSGLLFATWGVHVPTVKAHYLLSESALAGLMLASGIGALIALTRVGHWVAQHGARPVVMVGGVAVAAPLVLLLGMPGYLAMLALMFAFGLATGAFDVAMNAEAVAVEHAYARPIMSSFHGFFSLGGMVGAGIGSLVAAAGVAPTTHLLLAGIGGGAVILIASRWMLPDEATHSPDEPSGGFSLPPGPILLLGLLAALGLVGEGAMYDWSTLYMAKELGSPQAQAALAYGAFSAAMATARFGGDWVRAHVGPEPLLRASAWLAAAAMSAALLIAQPWAALLGFALVGIGFANVVPVLFTAAARIPGITPARGIAGVSSCGYLGFMIGPPVIGAIAQHWGLGVGLFVVAVFAALVALLTTRALRPRSETADQR</sequence>
<feature type="transmembrane region" description="Helical" evidence="5">
    <location>
        <begin position="330"/>
        <end position="348"/>
    </location>
</feature>
<dbReference type="RefSeq" id="WP_206253553.1">
    <property type="nucleotide sequence ID" value="NZ_CP071060.1"/>
</dbReference>
<comment type="subcellular location">
    <subcellularLocation>
        <location evidence="1">Membrane</location>
        <topology evidence="1">Multi-pass membrane protein</topology>
    </subcellularLocation>
</comment>
<dbReference type="CDD" id="cd17393">
    <property type="entry name" value="MFS_MosC_like"/>
    <property type="match status" value="1"/>
</dbReference>
<feature type="transmembrane region" description="Helical" evidence="5">
    <location>
        <begin position="12"/>
        <end position="30"/>
    </location>
</feature>
<accession>A0ABX7M3H5</accession>
<dbReference type="InterPro" id="IPR036259">
    <property type="entry name" value="MFS_trans_sf"/>
</dbReference>
<protein>
    <submittedName>
        <fullName evidence="6">MFS transporter</fullName>
    </submittedName>
</protein>
<evidence type="ECO:0000256" key="4">
    <source>
        <dbReference type="ARBA" id="ARBA00023136"/>
    </source>
</evidence>
<dbReference type="Gene3D" id="1.20.1250.20">
    <property type="entry name" value="MFS general substrate transporter like domains"/>
    <property type="match status" value="2"/>
</dbReference>
<dbReference type="SUPFAM" id="SSF103473">
    <property type="entry name" value="MFS general substrate transporter"/>
    <property type="match status" value="1"/>
</dbReference>
<keyword evidence="3 5" id="KW-1133">Transmembrane helix</keyword>
<evidence type="ECO:0000313" key="6">
    <source>
        <dbReference type="EMBL" id="QSI75723.1"/>
    </source>
</evidence>
<name>A0ABX7M3H5_9RHOO</name>
<proteinExistence type="predicted"/>